<dbReference type="PROSITE" id="PS51278">
    <property type="entry name" value="GATASE_TYPE_2"/>
    <property type="match status" value="1"/>
</dbReference>
<dbReference type="PANTHER" id="PTHR43284">
    <property type="entry name" value="ASPARAGINE SYNTHETASE (GLUTAMINE-HYDROLYZING)"/>
    <property type="match status" value="1"/>
</dbReference>
<dbReference type="PIRSF" id="PIRSF001589">
    <property type="entry name" value="Asn_synthetase_glu-h"/>
    <property type="match status" value="1"/>
</dbReference>
<dbReference type="PANTHER" id="PTHR43284:SF1">
    <property type="entry name" value="ASPARAGINE SYNTHETASE"/>
    <property type="match status" value="1"/>
</dbReference>
<evidence type="ECO:0000256" key="3">
    <source>
        <dbReference type="ARBA" id="ARBA00012737"/>
    </source>
</evidence>
<dbReference type="InterPro" id="IPR033738">
    <property type="entry name" value="AsnB_N"/>
</dbReference>
<evidence type="ECO:0000256" key="5">
    <source>
        <dbReference type="ARBA" id="ARBA00022840"/>
    </source>
</evidence>
<evidence type="ECO:0000313" key="9">
    <source>
        <dbReference type="EMBL" id="GGX36129.1"/>
    </source>
</evidence>
<dbReference type="InterPro" id="IPR029055">
    <property type="entry name" value="Ntn_hydrolases_N"/>
</dbReference>
<dbReference type="InterPro" id="IPR006426">
    <property type="entry name" value="Asn_synth_AEB"/>
</dbReference>
<dbReference type="SUPFAM" id="SSF52402">
    <property type="entry name" value="Adenine nucleotide alpha hydrolases-like"/>
    <property type="match status" value="1"/>
</dbReference>
<dbReference type="InterPro" id="IPR017932">
    <property type="entry name" value="GATase_2_dom"/>
</dbReference>
<comment type="catalytic activity">
    <reaction evidence="7">
        <text>L-aspartate + L-glutamine + ATP + H2O = L-asparagine + L-glutamate + AMP + diphosphate + H(+)</text>
        <dbReference type="Rhea" id="RHEA:12228"/>
        <dbReference type="ChEBI" id="CHEBI:15377"/>
        <dbReference type="ChEBI" id="CHEBI:15378"/>
        <dbReference type="ChEBI" id="CHEBI:29985"/>
        <dbReference type="ChEBI" id="CHEBI:29991"/>
        <dbReference type="ChEBI" id="CHEBI:30616"/>
        <dbReference type="ChEBI" id="CHEBI:33019"/>
        <dbReference type="ChEBI" id="CHEBI:58048"/>
        <dbReference type="ChEBI" id="CHEBI:58359"/>
        <dbReference type="ChEBI" id="CHEBI:456215"/>
        <dbReference type="EC" id="6.3.5.4"/>
    </reaction>
</comment>
<dbReference type="RefSeq" id="WP_189356155.1">
    <property type="nucleotide sequence ID" value="NZ_BMYU01000002.1"/>
</dbReference>
<comment type="pathway">
    <text evidence="1">Amino-acid biosynthesis; L-asparagine biosynthesis; L-asparagine from L-aspartate (L-Gln route): step 1/1.</text>
</comment>
<dbReference type="Gene3D" id="3.60.20.10">
    <property type="entry name" value="Glutamine Phosphoribosylpyrophosphate, subunit 1, domain 1"/>
    <property type="match status" value="1"/>
</dbReference>
<evidence type="ECO:0000256" key="7">
    <source>
        <dbReference type="ARBA" id="ARBA00048741"/>
    </source>
</evidence>
<dbReference type="Pfam" id="PF00733">
    <property type="entry name" value="Asn_synthase"/>
    <property type="match status" value="1"/>
</dbReference>
<evidence type="ECO:0000259" key="8">
    <source>
        <dbReference type="PROSITE" id="PS51278"/>
    </source>
</evidence>
<evidence type="ECO:0000256" key="4">
    <source>
        <dbReference type="ARBA" id="ARBA00022741"/>
    </source>
</evidence>
<dbReference type="EC" id="6.3.5.4" evidence="3"/>
<proteinExistence type="inferred from homology"/>
<keyword evidence="6" id="KW-0315">Glutamine amidotransferase</keyword>
<accession>A0ABQ2XVT4</accession>
<evidence type="ECO:0000256" key="1">
    <source>
        <dbReference type="ARBA" id="ARBA00005187"/>
    </source>
</evidence>
<gene>
    <name evidence="9" type="ORF">GCM10010946_12170</name>
</gene>
<protein>
    <recommendedName>
        <fullName evidence="3">asparagine synthase (glutamine-hydrolyzing)</fullName>
        <ecNumber evidence="3">6.3.5.4</ecNumber>
    </recommendedName>
</protein>
<dbReference type="InterPro" id="IPR014729">
    <property type="entry name" value="Rossmann-like_a/b/a_fold"/>
</dbReference>
<comment type="caution">
    <text evidence="9">The sequence shown here is derived from an EMBL/GenBank/DDBJ whole genome shotgun (WGS) entry which is preliminary data.</text>
</comment>
<keyword evidence="5" id="KW-0067">ATP-binding</keyword>
<dbReference type="Proteomes" id="UP000653343">
    <property type="component" value="Unassembled WGS sequence"/>
</dbReference>
<dbReference type="InterPro" id="IPR051786">
    <property type="entry name" value="ASN_synthetase/amidase"/>
</dbReference>
<dbReference type="Gene3D" id="3.40.50.620">
    <property type="entry name" value="HUPs"/>
    <property type="match status" value="2"/>
</dbReference>
<dbReference type="EMBL" id="BMYU01000002">
    <property type="protein sequence ID" value="GGX36129.1"/>
    <property type="molecule type" value="Genomic_DNA"/>
</dbReference>
<evidence type="ECO:0000313" key="10">
    <source>
        <dbReference type="Proteomes" id="UP000653343"/>
    </source>
</evidence>
<keyword evidence="10" id="KW-1185">Reference proteome</keyword>
<reference evidence="10" key="1">
    <citation type="journal article" date="2019" name="Int. J. Syst. Evol. Microbiol.">
        <title>The Global Catalogue of Microorganisms (GCM) 10K type strain sequencing project: providing services to taxonomists for standard genome sequencing and annotation.</title>
        <authorList>
            <consortium name="The Broad Institute Genomics Platform"/>
            <consortium name="The Broad Institute Genome Sequencing Center for Infectious Disease"/>
            <person name="Wu L."/>
            <person name="Ma J."/>
        </authorList>
    </citation>
    <scope>NUCLEOTIDE SEQUENCE [LARGE SCALE GENOMIC DNA]</scope>
    <source>
        <strain evidence="10">KCTC 23917</strain>
    </source>
</reference>
<dbReference type="SUPFAM" id="SSF56235">
    <property type="entry name" value="N-terminal nucleophile aminohydrolases (Ntn hydrolases)"/>
    <property type="match status" value="1"/>
</dbReference>
<dbReference type="Pfam" id="PF13537">
    <property type="entry name" value="GATase_7"/>
    <property type="match status" value="1"/>
</dbReference>
<feature type="domain" description="Glutamine amidotransferase type-2" evidence="8">
    <location>
        <begin position="5"/>
        <end position="214"/>
    </location>
</feature>
<organism evidence="9 10">
    <name type="scientific">Undibacterium squillarum</name>
    <dbReference type="NCBI Taxonomy" id="1131567"/>
    <lineage>
        <taxon>Bacteria</taxon>
        <taxon>Pseudomonadati</taxon>
        <taxon>Pseudomonadota</taxon>
        <taxon>Betaproteobacteria</taxon>
        <taxon>Burkholderiales</taxon>
        <taxon>Oxalobacteraceae</taxon>
        <taxon>Undibacterium</taxon>
    </lineage>
</organism>
<comment type="similarity">
    <text evidence="2">Belongs to the asparagine synthetase family.</text>
</comment>
<dbReference type="CDD" id="cd00712">
    <property type="entry name" value="AsnB"/>
    <property type="match status" value="1"/>
</dbReference>
<name>A0ABQ2XVT4_9BURK</name>
<keyword evidence="4" id="KW-0547">Nucleotide-binding</keyword>
<evidence type="ECO:0000256" key="6">
    <source>
        <dbReference type="ARBA" id="ARBA00022962"/>
    </source>
</evidence>
<dbReference type="InterPro" id="IPR001962">
    <property type="entry name" value="Asn_synthase"/>
</dbReference>
<evidence type="ECO:0000256" key="2">
    <source>
        <dbReference type="ARBA" id="ARBA00005752"/>
    </source>
</evidence>
<sequence length="639" mass="72781">MSAICGIVQFDKALIAKQRCLTVQAALEPYGRHGQGLWDGQHIVLGSRLTKLLPEDQYDQQPLQGGNGRFVLIADVRLDNREELGRKLGIPLARLRMMADADVLLAAYELWEQQLLEHLVGDFAFAVWDKQQKTLFLARDQMGRRPLFYHKGDGWFGFASMPAGLLALPEVPMAPDEERIRDLLLLLPDSSSDHSYFAGIYRLHPGHYAILEADGSFYSKRYWAPPTEERIFFKNDDDYVEAFLEKLEEAVRCRLRSAGGIASQLSAGFDSATVTSIAANLLGKDGQKLHAYTSVPNPEGLSSSFQNRIVDESPLAAQVAALFPNIQHHLIRTDDQSIVSMMECMFKHYNRPAKNVINLLWDMSIAQQSSAMGATTLLTGELGNLTISYHGPLVLNTLLREGRLIELTKQLSMQLRNGTPHSRLSVLYHMLMPSLPDSWQSALEQTVDRMKKRKSPGMNIHPDIATSRAFQQYCWQSGRRFNGTKVWYESRVWRQKLLTKRDFGEFVKGTLAISGIDRRDPTVDIRLIRYCQAIPVEQFNKNGINRWLLRRTLTRYWPQQVIVSRIKGLQGADWLYKITKEQHELFREFILLPEQPMASRLFDLASVQKMPDTQLTHYQQANNLLSLVAIAHFLRLASE</sequence>